<evidence type="ECO:0000313" key="3">
    <source>
        <dbReference type="Proteomes" id="UP000660745"/>
    </source>
</evidence>
<dbReference type="RefSeq" id="WP_189137071.1">
    <property type="nucleotide sequence ID" value="NZ_BMNK01000001.1"/>
</dbReference>
<evidence type="ECO:0000313" key="2">
    <source>
        <dbReference type="EMBL" id="GGP02149.1"/>
    </source>
</evidence>
<gene>
    <name evidence="2" type="ORF">GCM10012278_08230</name>
</gene>
<name>A0A918A0E0_9ACTN</name>
<keyword evidence="3" id="KW-1185">Reference proteome</keyword>
<accession>A0A918A0E0</accession>
<reference evidence="2" key="1">
    <citation type="journal article" date="2014" name="Int. J. Syst. Evol. Microbiol.">
        <title>Complete genome sequence of Corynebacterium casei LMG S-19264T (=DSM 44701T), isolated from a smear-ripened cheese.</title>
        <authorList>
            <consortium name="US DOE Joint Genome Institute (JGI-PGF)"/>
            <person name="Walter F."/>
            <person name="Albersmeier A."/>
            <person name="Kalinowski J."/>
            <person name="Ruckert C."/>
        </authorList>
    </citation>
    <scope>NUCLEOTIDE SEQUENCE</scope>
    <source>
        <strain evidence="2">CGMCC 4.7430</strain>
    </source>
</reference>
<evidence type="ECO:0000256" key="1">
    <source>
        <dbReference type="SAM" id="MobiDB-lite"/>
    </source>
</evidence>
<proteinExistence type="predicted"/>
<sequence length="90" mass="9547">MTPHPISSTRSFHFTGPDHQAAREQARRHCRWAAARVTRPEHVGPVLIDLAGTAAPVVIEQACTAGQTATAGSFDVEPAEALMEPGGYLA</sequence>
<feature type="region of interest" description="Disordered" evidence="1">
    <location>
        <begin position="1"/>
        <end position="25"/>
    </location>
</feature>
<organism evidence="2 3">
    <name type="scientific">Nonomuraea glycinis</name>
    <dbReference type="NCBI Taxonomy" id="2047744"/>
    <lineage>
        <taxon>Bacteria</taxon>
        <taxon>Bacillati</taxon>
        <taxon>Actinomycetota</taxon>
        <taxon>Actinomycetes</taxon>
        <taxon>Streptosporangiales</taxon>
        <taxon>Streptosporangiaceae</taxon>
        <taxon>Nonomuraea</taxon>
    </lineage>
</organism>
<dbReference type="EMBL" id="BMNK01000001">
    <property type="protein sequence ID" value="GGP02149.1"/>
    <property type="molecule type" value="Genomic_DNA"/>
</dbReference>
<dbReference type="AlphaFoldDB" id="A0A918A0E0"/>
<feature type="compositionally biased region" description="Polar residues" evidence="1">
    <location>
        <begin position="1"/>
        <end position="12"/>
    </location>
</feature>
<comment type="caution">
    <text evidence="2">The sequence shown here is derived from an EMBL/GenBank/DDBJ whole genome shotgun (WGS) entry which is preliminary data.</text>
</comment>
<dbReference type="Proteomes" id="UP000660745">
    <property type="component" value="Unassembled WGS sequence"/>
</dbReference>
<protein>
    <submittedName>
        <fullName evidence="2">Uncharacterized protein</fullName>
    </submittedName>
</protein>
<reference evidence="2" key="2">
    <citation type="submission" date="2020-09" db="EMBL/GenBank/DDBJ databases">
        <authorList>
            <person name="Sun Q."/>
            <person name="Zhou Y."/>
        </authorList>
    </citation>
    <scope>NUCLEOTIDE SEQUENCE</scope>
    <source>
        <strain evidence="2">CGMCC 4.7430</strain>
    </source>
</reference>